<protein>
    <submittedName>
        <fullName evidence="1">Uncharacterized protein</fullName>
    </submittedName>
</protein>
<organism evidence="1 2">
    <name type="scientific">Coemansia nantahalensis</name>
    <dbReference type="NCBI Taxonomy" id="2789366"/>
    <lineage>
        <taxon>Eukaryota</taxon>
        <taxon>Fungi</taxon>
        <taxon>Fungi incertae sedis</taxon>
        <taxon>Zoopagomycota</taxon>
        <taxon>Kickxellomycotina</taxon>
        <taxon>Kickxellomycetes</taxon>
        <taxon>Kickxellales</taxon>
        <taxon>Kickxellaceae</taxon>
        <taxon>Coemansia</taxon>
    </lineage>
</organism>
<comment type="caution">
    <text evidence="1">The sequence shown here is derived from an EMBL/GenBank/DDBJ whole genome shotgun (WGS) entry which is preliminary data.</text>
</comment>
<proteinExistence type="predicted"/>
<evidence type="ECO:0000313" key="2">
    <source>
        <dbReference type="Proteomes" id="UP001140234"/>
    </source>
</evidence>
<dbReference type="Proteomes" id="UP001140234">
    <property type="component" value="Unassembled WGS sequence"/>
</dbReference>
<dbReference type="EMBL" id="JANBUJ010000057">
    <property type="protein sequence ID" value="KAJ2774875.1"/>
    <property type="molecule type" value="Genomic_DNA"/>
</dbReference>
<evidence type="ECO:0000313" key="1">
    <source>
        <dbReference type="EMBL" id="KAJ2774875.1"/>
    </source>
</evidence>
<sequence>MGLAVLDIVDSEYSKYLLFKYVAGADRRFADVLMDLFVRDAIPVSIGAVLPAHLPHGYHLA</sequence>
<name>A0ACC1K7I7_9FUNG</name>
<accession>A0ACC1K7I7</accession>
<gene>
    <name evidence="1" type="ORF">IWQ57_000626</name>
</gene>
<reference evidence="1" key="1">
    <citation type="submission" date="2022-07" db="EMBL/GenBank/DDBJ databases">
        <title>Phylogenomic reconstructions and comparative analyses of Kickxellomycotina fungi.</title>
        <authorList>
            <person name="Reynolds N.K."/>
            <person name="Stajich J.E."/>
            <person name="Barry K."/>
            <person name="Grigoriev I.V."/>
            <person name="Crous P."/>
            <person name="Smith M.E."/>
        </authorList>
    </citation>
    <scope>NUCLEOTIDE SEQUENCE</scope>
    <source>
        <strain evidence="1">CBS 109366</strain>
    </source>
</reference>
<keyword evidence="2" id="KW-1185">Reference proteome</keyword>